<dbReference type="AlphaFoldDB" id="A0A840NYM6"/>
<comment type="caution">
    <text evidence="3">The sequence shown here is derived from an EMBL/GenBank/DDBJ whole genome shotgun (WGS) entry which is preliminary data.</text>
</comment>
<dbReference type="Proteomes" id="UP000561417">
    <property type="component" value="Unassembled WGS sequence"/>
</dbReference>
<evidence type="ECO:0000313" key="3">
    <source>
        <dbReference type="EMBL" id="MBB5074349.1"/>
    </source>
</evidence>
<dbReference type="GO" id="GO:0016301">
    <property type="term" value="F:kinase activity"/>
    <property type="evidence" value="ECO:0007669"/>
    <property type="project" value="UniProtKB-KW"/>
</dbReference>
<accession>A0A840NYM6</accession>
<reference evidence="3 4" key="1">
    <citation type="submission" date="2020-08" db="EMBL/GenBank/DDBJ databases">
        <title>Genomic Encyclopedia of Type Strains, Phase IV (KMG-IV): sequencing the most valuable type-strain genomes for metagenomic binning, comparative biology and taxonomic classification.</title>
        <authorList>
            <person name="Goeker M."/>
        </authorList>
    </citation>
    <scope>NUCLEOTIDE SEQUENCE [LARGE SCALE GENOMIC DNA]</scope>
    <source>
        <strain evidence="3 4">DSM 28538</strain>
    </source>
</reference>
<keyword evidence="4" id="KW-1185">Reference proteome</keyword>
<name>A0A840NYM6_9HYPH</name>
<dbReference type="InterPro" id="IPR011495">
    <property type="entry name" value="Sig_transdc_His_kin_sub2_dim/P"/>
</dbReference>
<sequence length="120" mass="13939">MDTYRDISAYFVINRFHSDIRAFKMYQLLLHSENVALEARVEERTEELERARNHAEKERQRVEMLLQDASHRISNSLGTVASLLRLQLNRSKNEEVRAVLGARTGPHPDDIHCTSAFAFE</sequence>
<dbReference type="Pfam" id="PF07568">
    <property type="entry name" value="HisKA_2"/>
    <property type="match status" value="1"/>
</dbReference>
<evidence type="ECO:0000259" key="2">
    <source>
        <dbReference type="Pfam" id="PF07568"/>
    </source>
</evidence>
<protein>
    <submittedName>
        <fullName evidence="3">Signal transduction histidine kinase</fullName>
    </submittedName>
</protein>
<proteinExistence type="predicted"/>
<evidence type="ECO:0000256" key="1">
    <source>
        <dbReference type="SAM" id="Coils"/>
    </source>
</evidence>
<gene>
    <name evidence="3" type="ORF">HNQ69_001487</name>
</gene>
<evidence type="ECO:0000313" key="4">
    <source>
        <dbReference type="Proteomes" id="UP000561417"/>
    </source>
</evidence>
<dbReference type="EMBL" id="JACHIM010000008">
    <property type="protein sequence ID" value="MBB5074349.1"/>
    <property type="molecule type" value="Genomic_DNA"/>
</dbReference>
<keyword evidence="3" id="KW-0808">Transferase</keyword>
<organism evidence="3 4">
    <name type="scientific">Bartonella callosciuri</name>
    <dbReference type="NCBI Taxonomy" id="686223"/>
    <lineage>
        <taxon>Bacteria</taxon>
        <taxon>Pseudomonadati</taxon>
        <taxon>Pseudomonadota</taxon>
        <taxon>Alphaproteobacteria</taxon>
        <taxon>Hyphomicrobiales</taxon>
        <taxon>Bartonellaceae</taxon>
        <taxon>Bartonella</taxon>
    </lineage>
</organism>
<keyword evidence="3" id="KW-0418">Kinase</keyword>
<feature type="domain" description="Signal transduction histidine kinase subgroup 2 dimerisation and phosphoacceptor" evidence="2">
    <location>
        <begin position="70"/>
        <end position="101"/>
    </location>
</feature>
<keyword evidence="1" id="KW-0175">Coiled coil</keyword>
<feature type="coiled-coil region" evidence="1">
    <location>
        <begin position="34"/>
        <end position="72"/>
    </location>
</feature>